<evidence type="ECO:0000256" key="5">
    <source>
        <dbReference type="ARBA" id="ARBA00023186"/>
    </source>
</evidence>
<dbReference type="SUPFAM" id="SSF46565">
    <property type="entry name" value="Chaperone J-domain"/>
    <property type="match status" value="1"/>
</dbReference>
<evidence type="ECO:0008006" key="12">
    <source>
        <dbReference type="Google" id="ProtNLM"/>
    </source>
</evidence>
<dbReference type="Gene3D" id="1.10.287.110">
    <property type="entry name" value="DnaJ domain"/>
    <property type="match status" value="1"/>
</dbReference>
<evidence type="ECO:0000313" key="10">
    <source>
        <dbReference type="EMBL" id="ODQ69737.1"/>
    </source>
</evidence>
<keyword evidence="7" id="KW-0732">Signal</keyword>
<gene>
    <name evidence="10" type="ORF">LIPSTDRAFT_75368</name>
</gene>
<dbReference type="PROSITE" id="PS50076">
    <property type="entry name" value="DNAJ_2"/>
    <property type="match status" value="1"/>
</dbReference>
<proteinExistence type="predicted"/>
<dbReference type="GO" id="GO:0006457">
    <property type="term" value="P:protein folding"/>
    <property type="evidence" value="ECO:0007669"/>
    <property type="project" value="InterPro"/>
</dbReference>
<dbReference type="InterPro" id="IPR001623">
    <property type="entry name" value="DnaJ_domain"/>
</dbReference>
<dbReference type="Pfam" id="PF00684">
    <property type="entry name" value="DnaJ_CXXCXGXG"/>
    <property type="match status" value="1"/>
</dbReference>
<dbReference type="CDD" id="cd10719">
    <property type="entry name" value="DnaJ_zf"/>
    <property type="match status" value="1"/>
</dbReference>
<dbReference type="PRINTS" id="PR00625">
    <property type="entry name" value="JDOMAIN"/>
</dbReference>
<dbReference type="SUPFAM" id="SSF57938">
    <property type="entry name" value="DnaJ/Hsp40 cysteine-rich domain"/>
    <property type="match status" value="1"/>
</dbReference>
<name>A0A1E3PY57_LIPST</name>
<feature type="domain" description="J" evidence="8">
    <location>
        <begin position="23"/>
        <end position="88"/>
    </location>
</feature>
<feature type="zinc finger region" description="CR-type" evidence="6">
    <location>
        <begin position="145"/>
        <end position="227"/>
    </location>
</feature>
<accession>A0A1E3PY57</accession>
<dbReference type="FunFam" id="2.10.230.10:FF:000001">
    <property type="entry name" value="DnaJ subfamily A member 2"/>
    <property type="match status" value="1"/>
</dbReference>
<evidence type="ECO:0000256" key="1">
    <source>
        <dbReference type="ARBA" id="ARBA00022723"/>
    </source>
</evidence>
<protein>
    <recommendedName>
        <fullName evidence="12">J domain-containing protein</fullName>
    </recommendedName>
</protein>
<dbReference type="SMART" id="SM00271">
    <property type="entry name" value="DnaJ"/>
    <property type="match status" value="1"/>
</dbReference>
<reference evidence="10 11" key="1">
    <citation type="journal article" date="2016" name="Proc. Natl. Acad. Sci. U.S.A.">
        <title>Comparative genomics of biotechnologically important yeasts.</title>
        <authorList>
            <person name="Riley R."/>
            <person name="Haridas S."/>
            <person name="Wolfe K.H."/>
            <person name="Lopes M.R."/>
            <person name="Hittinger C.T."/>
            <person name="Goeker M."/>
            <person name="Salamov A.A."/>
            <person name="Wisecaver J.H."/>
            <person name="Long T.M."/>
            <person name="Calvey C.H."/>
            <person name="Aerts A.L."/>
            <person name="Barry K.W."/>
            <person name="Choi C."/>
            <person name="Clum A."/>
            <person name="Coughlan A.Y."/>
            <person name="Deshpande S."/>
            <person name="Douglass A.P."/>
            <person name="Hanson S.J."/>
            <person name="Klenk H.-P."/>
            <person name="LaButti K.M."/>
            <person name="Lapidus A."/>
            <person name="Lindquist E.A."/>
            <person name="Lipzen A.M."/>
            <person name="Meier-Kolthoff J.P."/>
            <person name="Ohm R.A."/>
            <person name="Otillar R.P."/>
            <person name="Pangilinan J.L."/>
            <person name="Peng Y."/>
            <person name="Rokas A."/>
            <person name="Rosa C.A."/>
            <person name="Scheuner C."/>
            <person name="Sibirny A.A."/>
            <person name="Slot J.C."/>
            <person name="Stielow J.B."/>
            <person name="Sun H."/>
            <person name="Kurtzman C.P."/>
            <person name="Blackwell M."/>
            <person name="Grigoriev I.V."/>
            <person name="Jeffries T.W."/>
        </authorList>
    </citation>
    <scope>NUCLEOTIDE SEQUENCE [LARGE SCALE GENOMIC DNA]</scope>
    <source>
        <strain evidence="10 11">NRRL Y-11557</strain>
    </source>
</reference>
<dbReference type="InterPro" id="IPR001305">
    <property type="entry name" value="HSP_DnaJ_Cys-rich_dom"/>
</dbReference>
<dbReference type="InterPro" id="IPR008971">
    <property type="entry name" value="HSP40/DnaJ_pept-bd"/>
</dbReference>
<dbReference type="AlphaFoldDB" id="A0A1E3PY57"/>
<dbReference type="Proteomes" id="UP000094385">
    <property type="component" value="Unassembled WGS sequence"/>
</dbReference>
<dbReference type="PROSITE" id="PS51188">
    <property type="entry name" value="ZF_CR"/>
    <property type="match status" value="1"/>
</dbReference>
<dbReference type="STRING" id="675824.A0A1E3PY57"/>
<dbReference type="Gene3D" id="2.10.230.10">
    <property type="entry name" value="Heat shock protein DnaJ, cysteine-rich domain"/>
    <property type="match status" value="1"/>
</dbReference>
<dbReference type="GO" id="GO:0008270">
    <property type="term" value="F:zinc ion binding"/>
    <property type="evidence" value="ECO:0007669"/>
    <property type="project" value="UniProtKB-KW"/>
</dbReference>
<dbReference type="Gene3D" id="2.60.260.20">
    <property type="entry name" value="Urease metallochaperone UreE, N-terminal domain"/>
    <property type="match status" value="2"/>
</dbReference>
<evidence type="ECO:0000256" key="7">
    <source>
        <dbReference type="SAM" id="SignalP"/>
    </source>
</evidence>
<keyword evidence="11" id="KW-1185">Reference proteome</keyword>
<evidence type="ECO:0000256" key="6">
    <source>
        <dbReference type="PROSITE-ProRule" id="PRU00546"/>
    </source>
</evidence>
<dbReference type="InterPro" id="IPR018253">
    <property type="entry name" value="DnaJ_domain_CS"/>
</dbReference>
<feature type="domain" description="CR-type" evidence="9">
    <location>
        <begin position="145"/>
        <end position="227"/>
    </location>
</feature>
<dbReference type="InterPro" id="IPR002939">
    <property type="entry name" value="DnaJ_C"/>
</dbReference>
<dbReference type="PROSITE" id="PS00636">
    <property type="entry name" value="DNAJ_1"/>
    <property type="match status" value="1"/>
</dbReference>
<feature type="chain" id="PRO_5009134008" description="J domain-containing protein" evidence="7">
    <location>
        <begin position="23"/>
        <end position="364"/>
    </location>
</feature>
<dbReference type="CDD" id="cd06257">
    <property type="entry name" value="DnaJ"/>
    <property type="match status" value="1"/>
</dbReference>
<evidence type="ECO:0000256" key="3">
    <source>
        <dbReference type="ARBA" id="ARBA00022771"/>
    </source>
</evidence>
<keyword evidence="4 6" id="KW-0862">Zinc</keyword>
<dbReference type="InterPro" id="IPR036869">
    <property type="entry name" value="J_dom_sf"/>
</dbReference>
<evidence type="ECO:0000259" key="9">
    <source>
        <dbReference type="PROSITE" id="PS51188"/>
    </source>
</evidence>
<sequence length="364" mass="40726">MLISQCIFMCVVFFATIAFAGADYYKILGIDRGATEKDIKSAYRQLSKKYHPDKNPGDKEAAAKFVEIAEAYEVLYDEEKREIYDRYGEEGLKQRTNGGGGPAQHGDPFDLFSRFFGGQGHFRGTRRGPNMETRVEVSLADLYKGTKFDFTVPVQAICEACGGTGSEDGKRHQCPTCQGRGIKVVRRQLAPGMYQTVQMPCDQCHGHGHVITHVCPVCQGAKVARETRTHTIVIEKGTPKGSRMVFENEADESPDWEAGDLYVEVQEKRDENMGYRRRGADMFRVEVLSGSEALKGGWKRDITFLDGSNITISRKTGETVQNREKQIVKGKGMPRWKQSGKFGDLIIDYVVVLPGKGRSVRDEL</sequence>
<dbReference type="InterPro" id="IPR044713">
    <property type="entry name" value="DNJA1/2-like"/>
</dbReference>
<evidence type="ECO:0000256" key="4">
    <source>
        <dbReference type="ARBA" id="ARBA00022833"/>
    </source>
</evidence>
<dbReference type="OrthoDB" id="550424at2759"/>
<dbReference type="Pfam" id="PF00226">
    <property type="entry name" value="DnaJ"/>
    <property type="match status" value="1"/>
</dbReference>
<dbReference type="CDD" id="cd10747">
    <property type="entry name" value="DnaJ_C"/>
    <property type="match status" value="1"/>
</dbReference>
<evidence type="ECO:0000313" key="11">
    <source>
        <dbReference type="Proteomes" id="UP000094385"/>
    </source>
</evidence>
<dbReference type="PANTHER" id="PTHR43888">
    <property type="entry name" value="DNAJ-LIKE-2, ISOFORM A-RELATED"/>
    <property type="match status" value="1"/>
</dbReference>
<keyword evidence="2" id="KW-0677">Repeat</keyword>
<dbReference type="SUPFAM" id="SSF49493">
    <property type="entry name" value="HSP40/DnaJ peptide-binding domain"/>
    <property type="match status" value="2"/>
</dbReference>
<dbReference type="GO" id="GO:0051082">
    <property type="term" value="F:unfolded protein binding"/>
    <property type="evidence" value="ECO:0007669"/>
    <property type="project" value="InterPro"/>
</dbReference>
<dbReference type="GO" id="GO:0030544">
    <property type="term" value="F:Hsp70 protein binding"/>
    <property type="evidence" value="ECO:0007669"/>
    <property type="project" value="InterPro"/>
</dbReference>
<keyword evidence="3 6" id="KW-0863">Zinc-finger</keyword>
<feature type="signal peptide" evidence="7">
    <location>
        <begin position="1"/>
        <end position="22"/>
    </location>
</feature>
<dbReference type="InterPro" id="IPR036410">
    <property type="entry name" value="HSP_DnaJ_Cys-rich_dom_sf"/>
</dbReference>
<organism evidence="10 11">
    <name type="scientific">Lipomyces starkeyi NRRL Y-11557</name>
    <dbReference type="NCBI Taxonomy" id="675824"/>
    <lineage>
        <taxon>Eukaryota</taxon>
        <taxon>Fungi</taxon>
        <taxon>Dikarya</taxon>
        <taxon>Ascomycota</taxon>
        <taxon>Saccharomycotina</taxon>
        <taxon>Lipomycetes</taxon>
        <taxon>Lipomycetales</taxon>
        <taxon>Lipomycetaceae</taxon>
        <taxon>Lipomyces</taxon>
    </lineage>
</organism>
<keyword evidence="1 6" id="KW-0479">Metal-binding</keyword>
<dbReference type="Pfam" id="PF01556">
    <property type="entry name" value="DnaJ_C"/>
    <property type="match status" value="1"/>
</dbReference>
<dbReference type="EMBL" id="KV454302">
    <property type="protein sequence ID" value="ODQ69737.1"/>
    <property type="molecule type" value="Genomic_DNA"/>
</dbReference>
<evidence type="ECO:0000256" key="2">
    <source>
        <dbReference type="ARBA" id="ARBA00022737"/>
    </source>
</evidence>
<keyword evidence="5" id="KW-0143">Chaperone</keyword>
<evidence type="ECO:0000259" key="8">
    <source>
        <dbReference type="PROSITE" id="PS50076"/>
    </source>
</evidence>